<gene>
    <name evidence="2" type="ORF">NKI27_06965</name>
</gene>
<feature type="transmembrane region" description="Helical" evidence="1">
    <location>
        <begin position="7"/>
        <end position="34"/>
    </location>
</feature>
<proteinExistence type="predicted"/>
<dbReference type="NCBIfam" id="TIGR02458">
    <property type="entry name" value="CbtA"/>
    <property type="match status" value="1"/>
</dbReference>
<protein>
    <submittedName>
        <fullName evidence="2">CbtA family protein</fullName>
    </submittedName>
</protein>
<name>A0ABY6N5T6_9ALTE</name>
<evidence type="ECO:0000313" key="2">
    <source>
        <dbReference type="EMBL" id="UZE97478.1"/>
    </source>
</evidence>
<keyword evidence="1" id="KW-0812">Transmembrane</keyword>
<evidence type="ECO:0000313" key="3">
    <source>
        <dbReference type="Proteomes" id="UP001163739"/>
    </source>
</evidence>
<feature type="transmembrane region" description="Helical" evidence="1">
    <location>
        <begin position="214"/>
        <end position="240"/>
    </location>
</feature>
<organism evidence="2 3">
    <name type="scientific">Alkalimarinus alittae</name>
    <dbReference type="NCBI Taxonomy" id="2961619"/>
    <lineage>
        <taxon>Bacteria</taxon>
        <taxon>Pseudomonadati</taxon>
        <taxon>Pseudomonadota</taxon>
        <taxon>Gammaproteobacteria</taxon>
        <taxon>Alteromonadales</taxon>
        <taxon>Alteromonadaceae</taxon>
        <taxon>Alkalimarinus</taxon>
    </lineage>
</organism>
<dbReference type="RefSeq" id="WP_265048950.1">
    <property type="nucleotide sequence ID" value="NZ_CP100390.1"/>
</dbReference>
<feature type="transmembrane region" description="Helical" evidence="1">
    <location>
        <begin position="153"/>
        <end position="170"/>
    </location>
</feature>
<dbReference type="Proteomes" id="UP001163739">
    <property type="component" value="Chromosome"/>
</dbReference>
<keyword evidence="1" id="KW-0472">Membrane</keyword>
<sequence length="256" mass="27103">MVFRRIIFNAVFIGLAAGLLLSLIQVIGVSPIIFEAETFEVVEEAPAAAAHDHHGVEESSGHHHDAEAWAPEDGAERTLYTVASNVLAGIGFASVVLALMSQLQLQGITQVNVQKGLLWGLAGFAVFFVAPGIGLPPEIPGTEAAVIENRQLWWLFAVVCAAIGLAVMAFAPIKLKILGALSIALPYIVGAPHVDGPEFAHPDPAAVASLTELHFQFIMASGIANLIFWIVLGIACAWALNLWVHKDIDAHVSSAA</sequence>
<evidence type="ECO:0000256" key="1">
    <source>
        <dbReference type="SAM" id="Phobius"/>
    </source>
</evidence>
<feature type="transmembrane region" description="Helical" evidence="1">
    <location>
        <begin position="117"/>
        <end position="133"/>
    </location>
</feature>
<dbReference type="EMBL" id="CP100390">
    <property type="protein sequence ID" value="UZE97478.1"/>
    <property type="molecule type" value="Genomic_DNA"/>
</dbReference>
<dbReference type="InterPro" id="IPR012666">
    <property type="entry name" value="CbtA_put"/>
</dbReference>
<keyword evidence="3" id="KW-1185">Reference proteome</keyword>
<dbReference type="Pfam" id="PF09490">
    <property type="entry name" value="CbtA"/>
    <property type="match status" value="1"/>
</dbReference>
<feature type="transmembrane region" description="Helical" evidence="1">
    <location>
        <begin position="86"/>
        <end position="105"/>
    </location>
</feature>
<feature type="transmembrane region" description="Helical" evidence="1">
    <location>
        <begin position="177"/>
        <end position="194"/>
    </location>
</feature>
<accession>A0ABY6N5T6</accession>
<reference evidence="2" key="1">
    <citation type="submission" date="2022-06" db="EMBL/GenBank/DDBJ databases">
        <title>Alkalimarinus sp. nov., isolated from gut of a Alitta virens.</title>
        <authorList>
            <person name="Yang A.I."/>
            <person name="Shin N.-R."/>
        </authorList>
    </citation>
    <scope>NUCLEOTIDE SEQUENCE</scope>
    <source>
        <strain evidence="2">A2M4</strain>
    </source>
</reference>
<keyword evidence="1" id="KW-1133">Transmembrane helix</keyword>